<sequence>MHPENENASNELALASDGAAKPYESVIFHEADAPEINRLFKHKTIRRFRFGDFEFKNYHIRFTKQAEVDRFLKELATLPRIETVDIVEINEEAASMAERQVIGGSTAIRGAMSSEDILTVADKERLAKQQASPTPTGESKPATTQTGMGISGFLKKS</sequence>
<protein>
    <submittedName>
        <fullName evidence="2">Uncharacterized protein</fullName>
    </submittedName>
</protein>
<name>A0AAD8ANH9_BIOPF</name>
<proteinExistence type="predicted"/>
<gene>
    <name evidence="2" type="ORF">Bpfe_031138</name>
</gene>
<dbReference type="Proteomes" id="UP001233172">
    <property type="component" value="Unassembled WGS sequence"/>
</dbReference>
<reference evidence="2" key="1">
    <citation type="journal article" date="2023" name="PLoS Negl. Trop. Dis.">
        <title>A genome sequence for Biomphalaria pfeifferi, the major vector snail for the human-infecting parasite Schistosoma mansoni.</title>
        <authorList>
            <person name="Bu L."/>
            <person name="Lu L."/>
            <person name="Laidemitt M.R."/>
            <person name="Zhang S.M."/>
            <person name="Mutuku M."/>
            <person name="Mkoji G."/>
            <person name="Steinauer M."/>
            <person name="Loker E.S."/>
        </authorList>
    </citation>
    <scope>NUCLEOTIDE SEQUENCE</scope>
    <source>
        <strain evidence="2">KasaAsao</strain>
    </source>
</reference>
<dbReference type="AlphaFoldDB" id="A0AAD8ANH9"/>
<keyword evidence="3" id="KW-1185">Reference proteome</keyword>
<feature type="region of interest" description="Disordered" evidence="1">
    <location>
        <begin position="122"/>
        <end position="157"/>
    </location>
</feature>
<accession>A0AAD8ANH9</accession>
<reference evidence="2" key="2">
    <citation type="submission" date="2023-04" db="EMBL/GenBank/DDBJ databases">
        <authorList>
            <person name="Bu L."/>
            <person name="Lu L."/>
            <person name="Laidemitt M.R."/>
            <person name="Zhang S.M."/>
            <person name="Mutuku M."/>
            <person name="Mkoji G."/>
            <person name="Steinauer M."/>
            <person name="Loker E.S."/>
        </authorList>
    </citation>
    <scope>NUCLEOTIDE SEQUENCE</scope>
    <source>
        <strain evidence="2">KasaAsao</strain>
        <tissue evidence="2">Whole Snail</tissue>
    </source>
</reference>
<feature type="compositionally biased region" description="Polar residues" evidence="1">
    <location>
        <begin position="129"/>
        <end position="148"/>
    </location>
</feature>
<evidence type="ECO:0000313" key="2">
    <source>
        <dbReference type="EMBL" id="KAK0039461.1"/>
    </source>
</evidence>
<comment type="caution">
    <text evidence="2">The sequence shown here is derived from an EMBL/GenBank/DDBJ whole genome shotgun (WGS) entry which is preliminary data.</text>
</comment>
<organism evidence="2 3">
    <name type="scientific">Biomphalaria pfeifferi</name>
    <name type="common">Bloodfluke planorb</name>
    <name type="synonym">Freshwater snail</name>
    <dbReference type="NCBI Taxonomy" id="112525"/>
    <lineage>
        <taxon>Eukaryota</taxon>
        <taxon>Metazoa</taxon>
        <taxon>Spiralia</taxon>
        <taxon>Lophotrochozoa</taxon>
        <taxon>Mollusca</taxon>
        <taxon>Gastropoda</taxon>
        <taxon>Heterobranchia</taxon>
        <taxon>Euthyneura</taxon>
        <taxon>Panpulmonata</taxon>
        <taxon>Hygrophila</taxon>
        <taxon>Lymnaeoidea</taxon>
        <taxon>Planorbidae</taxon>
        <taxon>Biomphalaria</taxon>
    </lineage>
</organism>
<evidence type="ECO:0000313" key="3">
    <source>
        <dbReference type="Proteomes" id="UP001233172"/>
    </source>
</evidence>
<evidence type="ECO:0000256" key="1">
    <source>
        <dbReference type="SAM" id="MobiDB-lite"/>
    </source>
</evidence>
<dbReference type="EMBL" id="JASAOG010000447">
    <property type="protein sequence ID" value="KAK0039461.1"/>
    <property type="molecule type" value="Genomic_DNA"/>
</dbReference>